<evidence type="ECO:0000256" key="12">
    <source>
        <dbReference type="ARBA" id="ARBA00022801"/>
    </source>
</evidence>
<dbReference type="Pfam" id="PF04857">
    <property type="entry name" value="CAF1"/>
    <property type="match status" value="1"/>
</dbReference>
<evidence type="ECO:0000256" key="13">
    <source>
        <dbReference type="ARBA" id="ARBA00022839"/>
    </source>
</evidence>
<evidence type="ECO:0000256" key="14">
    <source>
        <dbReference type="ARBA" id="ARBA00022884"/>
    </source>
</evidence>
<keyword evidence="15" id="KW-0805">Transcription regulation</keyword>
<keyword evidence="16" id="KW-0804">Transcription</keyword>
<sequence>MEDSKEIVIREVWSCNLESEFELIRELIDEFPYISMDTEFPGVVFRPPVDPANNRNYFRQLKPSDHYRILKSNVDALNLIQVGLTLSDAEGNLPDLGTGSRFIWEFNFRDFDVERDAHAPDSIELLRRQGIDFGRNREEGVDSARFAELMMSSGLVCNGSVSWVTFHSAYDFGYLVKILTRRDLPSGLVEFLRVLRVFFGNKIYDVKHMMRFCNSLFGGLDRVARTLEVNRAVGKCHQAGSDSLLTWHAFQKMRDVFFVKDGPEQHAGVLYGLELESRCRDTKVKKMKLLSIFKNQETSLASWKWPPFSLGTFPFQAKVNAFRNFYFAVRDAAKFMTMLNSPRSQSKTISLAPKKSKDDLLEIAVNKAVRSERLFFEPGNTSSILGDHNDEADRFPFPECVAVALESENPYEDFRNSMEETAENCGLKNWEDAEELLAWYLRMNRKQHHCFIIEAFVDLFSAAPSSFFPCPVSHSDSASSSKSKD</sequence>
<keyword evidence="13" id="KW-0269">Exonuclease</keyword>
<protein>
    <recommendedName>
        <fullName evidence="7">poly(A)-specific ribonuclease</fullName>
        <ecNumber evidence="7">3.1.13.4</ecNumber>
    </recommendedName>
</protein>
<evidence type="ECO:0000256" key="9">
    <source>
        <dbReference type="ARBA" id="ARBA00022491"/>
    </source>
</evidence>
<proteinExistence type="inferred from homology"/>
<evidence type="ECO:0000259" key="19">
    <source>
        <dbReference type="PROSITE" id="PS51754"/>
    </source>
</evidence>
<evidence type="ECO:0000256" key="10">
    <source>
        <dbReference type="ARBA" id="ARBA00022722"/>
    </source>
</evidence>
<dbReference type="GO" id="GO:0030014">
    <property type="term" value="C:CCR4-NOT complex"/>
    <property type="evidence" value="ECO:0007669"/>
    <property type="project" value="InterPro"/>
</dbReference>
<dbReference type="EC" id="3.1.13.4" evidence="7"/>
<evidence type="ECO:0000256" key="5">
    <source>
        <dbReference type="ARBA" id="ARBA00008372"/>
    </source>
</evidence>
<dbReference type="EMBL" id="CAADRP010001112">
    <property type="protein sequence ID" value="VFU36201.1"/>
    <property type="molecule type" value="Genomic_DNA"/>
</dbReference>
<dbReference type="PANTHER" id="PTHR10797">
    <property type="entry name" value="CCR4-NOT TRANSCRIPTION COMPLEX SUBUNIT"/>
    <property type="match status" value="1"/>
</dbReference>
<evidence type="ECO:0000256" key="1">
    <source>
        <dbReference type="ARBA" id="ARBA00001663"/>
    </source>
</evidence>
<dbReference type="InterPro" id="IPR039637">
    <property type="entry name" value="CNOT7/CNOT8/Pop2"/>
</dbReference>
<accession>A0A6N2L6Z0</accession>
<evidence type="ECO:0000256" key="11">
    <source>
        <dbReference type="ARBA" id="ARBA00022723"/>
    </source>
</evidence>
<dbReference type="GO" id="GO:0045892">
    <property type="term" value="P:negative regulation of DNA-templated transcription"/>
    <property type="evidence" value="ECO:0007669"/>
    <property type="project" value="UniProtKB-ARBA"/>
</dbReference>
<dbReference type="GO" id="GO:0046872">
    <property type="term" value="F:metal ion binding"/>
    <property type="evidence" value="ECO:0007669"/>
    <property type="project" value="UniProtKB-KW"/>
</dbReference>
<gene>
    <name evidence="20" type="ORF">SVIM_LOCUS180987</name>
</gene>
<keyword evidence="9" id="KW-0678">Repressor</keyword>
<evidence type="ECO:0000256" key="16">
    <source>
        <dbReference type="ARBA" id="ARBA00023163"/>
    </source>
</evidence>
<dbReference type="Pfam" id="PF04844">
    <property type="entry name" value="Ovate"/>
    <property type="match status" value="1"/>
</dbReference>
<comment type="similarity">
    <text evidence="5">Belongs to the CAF1 family.</text>
</comment>
<reference evidence="20" key="1">
    <citation type="submission" date="2019-03" db="EMBL/GenBank/DDBJ databases">
        <authorList>
            <person name="Mank J."/>
            <person name="Almeida P."/>
        </authorList>
    </citation>
    <scope>NUCLEOTIDE SEQUENCE</scope>
    <source>
        <strain evidence="20">78183</strain>
    </source>
</reference>
<dbReference type="InterPro" id="IPR036397">
    <property type="entry name" value="RNaseH_sf"/>
</dbReference>
<dbReference type="NCBIfam" id="TIGR01568">
    <property type="entry name" value="A_thal_3678"/>
    <property type="match status" value="1"/>
</dbReference>
<dbReference type="GO" id="GO:0005634">
    <property type="term" value="C:nucleus"/>
    <property type="evidence" value="ECO:0007669"/>
    <property type="project" value="UniProtKB-SubCell"/>
</dbReference>
<comment type="catalytic activity">
    <reaction evidence="1">
        <text>Exonucleolytic cleavage of poly(A) to 5'-AMP.</text>
        <dbReference type="EC" id="3.1.13.4"/>
    </reaction>
</comment>
<dbReference type="FunFam" id="3.30.420.10:FF:000027">
    <property type="entry name" value="Putative CCR4-associated factor 1 7"/>
    <property type="match status" value="1"/>
</dbReference>
<keyword evidence="11" id="KW-0479">Metal-binding</keyword>
<dbReference type="InterPro" id="IPR006941">
    <property type="entry name" value="RNase_CAF1"/>
</dbReference>
<dbReference type="GO" id="GO:0005737">
    <property type="term" value="C:cytoplasm"/>
    <property type="evidence" value="ECO:0007669"/>
    <property type="project" value="UniProtKB-SubCell"/>
</dbReference>
<comment type="subcellular location">
    <subcellularLocation>
        <location evidence="4">Cytoplasm</location>
    </subcellularLocation>
    <subcellularLocation>
        <location evidence="3">Nucleus</location>
    </subcellularLocation>
</comment>
<evidence type="ECO:0000256" key="4">
    <source>
        <dbReference type="ARBA" id="ARBA00004496"/>
    </source>
</evidence>
<keyword evidence="10" id="KW-0540">Nuclease</keyword>
<organism evidence="20">
    <name type="scientific">Salix viminalis</name>
    <name type="common">Common osier</name>
    <name type="synonym">Basket willow</name>
    <dbReference type="NCBI Taxonomy" id="40686"/>
    <lineage>
        <taxon>Eukaryota</taxon>
        <taxon>Viridiplantae</taxon>
        <taxon>Streptophyta</taxon>
        <taxon>Embryophyta</taxon>
        <taxon>Tracheophyta</taxon>
        <taxon>Spermatophyta</taxon>
        <taxon>Magnoliopsida</taxon>
        <taxon>eudicotyledons</taxon>
        <taxon>Gunneridae</taxon>
        <taxon>Pentapetalae</taxon>
        <taxon>rosids</taxon>
        <taxon>fabids</taxon>
        <taxon>Malpighiales</taxon>
        <taxon>Salicaceae</taxon>
        <taxon>Saliceae</taxon>
        <taxon>Salix</taxon>
    </lineage>
</organism>
<evidence type="ECO:0000256" key="2">
    <source>
        <dbReference type="ARBA" id="ARBA00001968"/>
    </source>
</evidence>
<dbReference type="GO" id="GO:0000289">
    <property type="term" value="P:nuclear-transcribed mRNA poly(A) tail shortening"/>
    <property type="evidence" value="ECO:0007669"/>
    <property type="project" value="UniProtKB-ARBA"/>
</dbReference>
<feature type="domain" description="OVATE" evidence="19">
    <location>
        <begin position="403"/>
        <end position="462"/>
    </location>
</feature>
<name>A0A6N2L6Z0_SALVM</name>
<comment type="function">
    <text evidence="18">Ubiquitous transcription factor required for a diverse set of processes. It is a component of the CCR4 complex involved in the control of gene expression.</text>
</comment>
<dbReference type="SUPFAM" id="SSF53098">
    <property type="entry name" value="Ribonuclease H-like"/>
    <property type="match status" value="1"/>
</dbReference>
<comment type="subunit">
    <text evidence="6">Component of the CCR4-NOT complex, at least composed of CRR4 and CAF1 proteins.</text>
</comment>
<dbReference type="GO" id="GO:0009617">
    <property type="term" value="P:response to bacterium"/>
    <property type="evidence" value="ECO:0007669"/>
    <property type="project" value="UniProtKB-ARBA"/>
</dbReference>
<keyword evidence="14" id="KW-0694">RNA-binding</keyword>
<evidence type="ECO:0000256" key="7">
    <source>
        <dbReference type="ARBA" id="ARBA00012161"/>
    </source>
</evidence>
<evidence type="ECO:0000256" key="18">
    <source>
        <dbReference type="ARBA" id="ARBA00025148"/>
    </source>
</evidence>
<dbReference type="PROSITE" id="PS51754">
    <property type="entry name" value="OVATE"/>
    <property type="match status" value="1"/>
</dbReference>
<dbReference type="Gene3D" id="3.30.420.10">
    <property type="entry name" value="Ribonuclease H-like superfamily/Ribonuclease H"/>
    <property type="match status" value="1"/>
</dbReference>
<evidence type="ECO:0000256" key="15">
    <source>
        <dbReference type="ARBA" id="ARBA00023015"/>
    </source>
</evidence>
<evidence type="ECO:0000256" key="8">
    <source>
        <dbReference type="ARBA" id="ARBA00022490"/>
    </source>
</evidence>
<keyword evidence="17" id="KW-0539">Nucleus</keyword>
<dbReference type="GO" id="GO:0004535">
    <property type="term" value="F:poly(A)-specific ribonuclease activity"/>
    <property type="evidence" value="ECO:0007669"/>
    <property type="project" value="UniProtKB-EC"/>
</dbReference>
<dbReference type="InterPro" id="IPR006458">
    <property type="entry name" value="Ovate_C"/>
</dbReference>
<evidence type="ECO:0000313" key="20">
    <source>
        <dbReference type="EMBL" id="VFU36201.1"/>
    </source>
</evidence>
<dbReference type="AlphaFoldDB" id="A0A6N2L6Z0"/>
<comment type="cofactor">
    <cofactor evidence="2">
        <name>a divalent metal cation</name>
        <dbReference type="ChEBI" id="CHEBI:60240"/>
    </cofactor>
</comment>
<dbReference type="GO" id="GO:0003723">
    <property type="term" value="F:RNA binding"/>
    <property type="evidence" value="ECO:0007669"/>
    <property type="project" value="UniProtKB-KW"/>
</dbReference>
<keyword evidence="12" id="KW-0378">Hydrolase</keyword>
<evidence type="ECO:0000256" key="6">
    <source>
        <dbReference type="ARBA" id="ARBA00011757"/>
    </source>
</evidence>
<keyword evidence="8" id="KW-0963">Cytoplasm</keyword>
<evidence type="ECO:0000256" key="3">
    <source>
        <dbReference type="ARBA" id="ARBA00004123"/>
    </source>
</evidence>
<evidence type="ECO:0000256" key="17">
    <source>
        <dbReference type="ARBA" id="ARBA00023242"/>
    </source>
</evidence>
<dbReference type="InterPro" id="IPR012337">
    <property type="entry name" value="RNaseH-like_sf"/>
</dbReference>
<dbReference type="GO" id="GO:0006952">
    <property type="term" value="P:defense response"/>
    <property type="evidence" value="ECO:0007669"/>
    <property type="project" value="UniProtKB-ARBA"/>
</dbReference>